<evidence type="ECO:0000256" key="1">
    <source>
        <dbReference type="ARBA" id="ARBA00004196"/>
    </source>
</evidence>
<proteinExistence type="predicted"/>
<feature type="region of interest" description="Disordered" evidence="8">
    <location>
        <begin position="856"/>
        <end position="886"/>
    </location>
</feature>
<dbReference type="NCBIfam" id="TIGR01376">
    <property type="entry name" value="POMP_repeat"/>
    <property type="match status" value="1"/>
</dbReference>
<evidence type="ECO:0000256" key="7">
    <source>
        <dbReference type="ARBA" id="ARBA00023237"/>
    </source>
</evidence>
<dbReference type="EMBL" id="SADD01000009">
    <property type="protein sequence ID" value="RVU42806.1"/>
    <property type="molecule type" value="Genomic_DNA"/>
</dbReference>
<keyword evidence="7" id="KW-0998">Cell outer membrane</keyword>
<evidence type="ECO:0000313" key="9">
    <source>
        <dbReference type="EMBL" id="RVU42806.1"/>
    </source>
</evidence>
<evidence type="ECO:0000256" key="8">
    <source>
        <dbReference type="SAM" id="MobiDB-lite"/>
    </source>
</evidence>
<evidence type="ECO:0000256" key="2">
    <source>
        <dbReference type="ARBA" id="ARBA00004442"/>
    </source>
</evidence>
<dbReference type="Pfam" id="PF02415">
    <property type="entry name" value="Chlam_PMP"/>
    <property type="match status" value="3"/>
</dbReference>
<evidence type="ECO:0000256" key="6">
    <source>
        <dbReference type="ARBA" id="ARBA00023136"/>
    </source>
</evidence>
<protein>
    <submittedName>
        <fullName evidence="9">Uncharacterized protein</fullName>
    </submittedName>
</protein>
<dbReference type="PANTHER" id="PTHR11319:SF35">
    <property type="entry name" value="OUTER MEMBRANE PROTEIN PMPC-RELATED"/>
    <property type="match status" value="1"/>
</dbReference>
<dbReference type="SUPFAM" id="SSF51126">
    <property type="entry name" value="Pectin lyase-like"/>
    <property type="match status" value="1"/>
</dbReference>
<name>A0ABY0CQN5_9DELT</name>
<comment type="caution">
    <text evidence="9">The sequence shown here is derived from an EMBL/GenBank/DDBJ whole genome shotgun (WGS) entry which is preliminary data.</text>
</comment>
<keyword evidence="10" id="KW-1185">Reference proteome</keyword>
<feature type="compositionally biased region" description="Acidic residues" evidence="8">
    <location>
        <begin position="53"/>
        <end position="73"/>
    </location>
</feature>
<evidence type="ECO:0000256" key="3">
    <source>
        <dbReference type="ARBA" id="ARBA00004613"/>
    </source>
</evidence>
<dbReference type="InterPro" id="IPR059226">
    <property type="entry name" value="Choice_anch_Q_dom"/>
</dbReference>
<accession>A0ABY0CQN5</accession>
<keyword evidence="6" id="KW-0472">Membrane</keyword>
<feature type="compositionally biased region" description="Acidic residues" evidence="8">
    <location>
        <begin position="29"/>
        <end position="45"/>
    </location>
</feature>
<dbReference type="PANTHER" id="PTHR11319">
    <property type="entry name" value="G PROTEIN-COUPLED RECEPTOR-RELATED"/>
    <property type="match status" value="1"/>
</dbReference>
<dbReference type="InterPro" id="IPR003368">
    <property type="entry name" value="POMP_repeat"/>
</dbReference>
<evidence type="ECO:0000256" key="5">
    <source>
        <dbReference type="ARBA" id="ARBA00022729"/>
    </source>
</evidence>
<evidence type="ECO:0000256" key="4">
    <source>
        <dbReference type="ARBA" id="ARBA00022525"/>
    </source>
</evidence>
<feature type="region of interest" description="Disordered" evidence="8">
    <location>
        <begin position="29"/>
        <end position="75"/>
    </location>
</feature>
<organism evidence="9 10">
    <name type="scientific">Lujinxingia sediminis</name>
    <dbReference type="NCBI Taxonomy" id="2480984"/>
    <lineage>
        <taxon>Bacteria</taxon>
        <taxon>Deltaproteobacteria</taxon>
        <taxon>Bradymonadales</taxon>
        <taxon>Lujinxingiaceae</taxon>
        <taxon>Lujinxingia</taxon>
    </lineage>
</organism>
<gene>
    <name evidence="9" type="ORF">EA187_14955</name>
</gene>
<keyword evidence="4" id="KW-0964">Secreted</keyword>
<reference evidence="9 10" key="1">
    <citation type="submission" date="2019-01" db="EMBL/GenBank/DDBJ databases">
        <title>Lujinxingia litoralis gen. nov., sp. nov. and Lujinxingia sediminis gen. nov., sp. nov., new members in the order Bradymonadales, isolated from coastal sediment.</title>
        <authorList>
            <person name="Li C.-M."/>
        </authorList>
    </citation>
    <scope>NUCLEOTIDE SEQUENCE [LARGE SCALE GENOMIC DNA]</scope>
    <source>
        <strain evidence="9 10">SEH01</strain>
    </source>
</reference>
<keyword evidence="5" id="KW-0732">Signal</keyword>
<dbReference type="InterPro" id="IPR011050">
    <property type="entry name" value="Pectin_lyase_fold/virulence"/>
</dbReference>
<evidence type="ECO:0000313" key="10">
    <source>
        <dbReference type="Proteomes" id="UP000282926"/>
    </source>
</evidence>
<comment type="subcellular location">
    <subcellularLocation>
        <location evidence="1">Cell envelope</location>
    </subcellularLocation>
    <subcellularLocation>
        <location evidence="2">Cell outer membrane</location>
    </subcellularLocation>
    <subcellularLocation>
        <location evidence="3">Secreted</location>
    </subcellularLocation>
</comment>
<dbReference type="PROSITE" id="PS51257">
    <property type="entry name" value="PROKAR_LIPOPROTEIN"/>
    <property type="match status" value="1"/>
</dbReference>
<dbReference type="NCBIfam" id="NF041518">
    <property type="entry name" value="choice_anch_Q"/>
    <property type="match status" value="1"/>
</dbReference>
<sequence>MTWTRQPLFFALCALVMLGCGGDVDDTDLDQPDTTIDESDAGGDADADRDPDADTDIDPDADTNDDPDADTDPLEGFGTLVLTLEGIPDDAEWPDIELIGDTTLSVPEGGELIDVPAGQYELVAERVLRGLSTFEAAPRTITIEADQTLELTLSYELMLASWQVVIAGLPAGVHADVALEGPDFNEVLRESTTFDALTPGAYLLSPDEVNHGGVTYSAGIRTAALASGTNDATTITYTLSPAELNVVVSGLPAGQSSQITISGPAGYQNIINGSTTLSDLVPGDYTLNGADVVVGNQTFEAAPITLTLESDASQTATLSYALVTGSLVIQANGLPAGTDAAATLVGPSPATTEHSVSATTTGLAPGNYTLNFGVVQAGGASFEPTPTTLPVTITSRQQSQVEVTYAAAMGTVALTYNLLGSGSITVRVGQGAIASVHTLSGQGSQQIPMPEGMHILSVIANNLGTDAFGNTYPLVGDGQTIIVVANQSASASIRAIEPTLVTDDGDNASTPGTLREVLGRVNEGSTITFDPSISLIQPASAFIIDGGITIEGPGADQLTLSAIGSDRFFTVLDGGSLHLEGLTLADASIAGDGGAVHATGSFSATDVDFIDNSAGGHGGALYINDGEFFDVLRRVRFTSNTSEADGGAIHTRIPLVLEDALFKSNTADGNGGAIFAHPGVTNGNMVISRALFDSNVAGGGGGGVFSQRGAFIGNTTFYANSTITSPGGAWVQFDGEANFVHTTFDDNFAVFGYAIASYCDDTTPVYLKSSAVMGTDTDAFHCQTTAQPIASRGHNYIQLGGSAFSSHTTDYVGVPGLLLARTLGELADNGGFTHTIATQAALDYTMVLPASACTDEVGDPVTEDQRGEPRPNGGSCTIGAWENTSR</sequence>
<dbReference type="RefSeq" id="WP_127780774.1">
    <property type="nucleotide sequence ID" value="NZ_SADD01000009.1"/>
</dbReference>
<dbReference type="Proteomes" id="UP000282926">
    <property type="component" value="Unassembled WGS sequence"/>
</dbReference>